<protein>
    <recommendedName>
        <fullName evidence="11">CLIP domain-containing serine protease</fullName>
        <ecNumber evidence="10">3.4.21.-</ecNumber>
    </recommendedName>
</protein>
<dbReference type="EC" id="3.4.21.-" evidence="10"/>
<keyword evidence="4 10" id="KW-0720">Serine protease</keyword>
<comment type="similarity">
    <text evidence="9 11">Belongs to the peptidase S1 family. CLIP subfamily.</text>
</comment>
<evidence type="ECO:0000313" key="15">
    <source>
        <dbReference type="Proteomes" id="UP000095300"/>
    </source>
</evidence>
<evidence type="ECO:0000256" key="9">
    <source>
        <dbReference type="ARBA" id="ARBA00024195"/>
    </source>
</evidence>
<feature type="domain" description="Peptidase S1" evidence="12">
    <location>
        <begin position="135"/>
        <end position="399"/>
    </location>
</feature>
<evidence type="ECO:0000259" key="12">
    <source>
        <dbReference type="PROSITE" id="PS50240"/>
    </source>
</evidence>
<evidence type="ECO:0000256" key="6">
    <source>
        <dbReference type="ARBA" id="ARBA00023145"/>
    </source>
</evidence>
<dbReference type="Pfam" id="PF00089">
    <property type="entry name" value="Trypsin"/>
    <property type="match status" value="1"/>
</dbReference>
<organism evidence="14 15">
    <name type="scientific">Stomoxys calcitrans</name>
    <name type="common">Stable fly</name>
    <name type="synonym">Conops calcitrans</name>
    <dbReference type="NCBI Taxonomy" id="35570"/>
    <lineage>
        <taxon>Eukaryota</taxon>
        <taxon>Metazoa</taxon>
        <taxon>Ecdysozoa</taxon>
        <taxon>Arthropoda</taxon>
        <taxon>Hexapoda</taxon>
        <taxon>Insecta</taxon>
        <taxon>Pterygota</taxon>
        <taxon>Neoptera</taxon>
        <taxon>Endopterygota</taxon>
        <taxon>Diptera</taxon>
        <taxon>Brachycera</taxon>
        <taxon>Muscomorpha</taxon>
        <taxon>Muscoidea</taxon>
        <taxon>Muscidae</taxon>
        <taxon>Stomoxys</taxon>
    </lineage>
</organism>
<evidence type="ECO:0000256" key="3">
    <source>
        <dbReference type="ARBA" id="ARBA00022801"/>
    </source>
</evidence>
<dbReference type="PROSITE" id="PS51888">
    <property type="entry name" value="CLIP"/>
    <property type="match status" value="1"/>
</dbReference>
<dbReference type="InterPro" id="IPR043504">
    <property type="entry name" value="Peptidase_S1_PA_chymotrypsin"/>
</dbReference>
<dbReference type="PROSITE" id="PS00135">
    <property type="entry name" value="TRYPSIN_SER"/>
    <property type="match status" value="1"/>
</dbReference>
<evidence type="ECO:0000256" key="7">
    <source>
        <dbReference type="ARBA" id="ARBA00023157"/>
    </source>
</evidence>
<dbReference type="PROSITE" id="PS00134">
    <property type="entry name" value="TRYPSIN_HIS"/>
    <property type="match status" value="1"/>
</dbReference>
<keyword evidence="8" id="KW-0325">Glycoprotein</keyword>
<evidence type="ECO:0000256" key="4">
    <source>
        <dbReference type="ARBA" id="ARBA00022825"/>
    </source>
</evidence>
<dbReference type="GO" id="GO:0005576">
    <property type="term" value="C:extracellular region"/>
    <property type="evidence" value="ECO:0007669"/>
    <property type="project" value="UniProtKB-SubCell"/>
</dbReference>
<dbReference type="InterPro" id="IPR038565">
    <property type="entry name" value="CLIP_sf"/>
</dbReference>
<dbReference type="PROSITE" id="PS50240">
    <property type="entry name" value="TRYPSIN_DOM"/>
    <property type="match status" value="1"/>
</dbReference>
<dbReference type="Gene3D" id="3.30.1640.30">
    <property type="match status" value="1"/>
</dbReference>
<reference evidence="14" key="1">
    <citation type="submission" date="2020-05" db="UniProtKB">
        <authorList>
            <consortium name="EnsemblMetazoa"/>
        </authorList>
    </citation>
    <scope>IDENTIFICATION</scope>
    <source>
        <strain evidence="14">USDA</strain>
    </source>
</reference>
<dbReference type="InterPro" id="IPR018114">
    <property type="entry name" value="TRYPSIN_HIS"/>
</dbReference>
<evidence type="ECO:0000259" key="13">
    <source>
        <dbReference type="PROSITE" id="PS51888"/>
    </source>
</evidence>
<keyword evidence="5" id="KW-0106">Calcium</keyword>
<keyword evidence="2" id="KW-0732">Signal</keyword>
<dbReference type="Proteomes" id="UP000095300">
    <property type="component" value="Unassembled WGS sequence"/>
</dbReference>
<evidence type="ECO:0000256" key="1">
    <source>
        <dbReference type="ARBA" id="ARBA00022670"/>
    </source>
</evidence>
<dbReference type="InterPro" id="IPR051487">
    <property type="entry name" value="Ser/Thr_Proteases_Immune/Dev"/>
</dbReference>
<dbReference type="PANTHER" id="PTHR24256">
    <property type="entry name" value="TRYPTASE-RELATED"/>
    <property type="match status" value="1"/>
</dbReference>
<dbReference type="InterPro" id="IPR022700">
    <property type="entry name" value="CLIP"/>
</dbReference>
<dbReference type="CDD" id="cd00190">
    <property type="entry name" value="Tryp_SPc"/>
    <property type="match status" value="1"/>
</dbReference>
<dbReference type="InterPro" id="IPR001254">
    <property type="entry name" value="Trypsin_dom"/>
</dbReference>
<evidence type="ECO:0000256" key="8">
    <source>
        <dbReference type="ARBA" id="ARBA00023180"/>
    </source>
</evidence>
<dbReference type="Gene3D" id="2.40.10.10">
    <property type="entry name" value="Trypsin-like serine proteases"/>
    <property type="match status" value="2"/>
</dbReference>
<proteinExistence type="inferred from homology"/>
<evidence type="ECO:0000256" key="2">
    <source>
        <dbReference type="ARBA" id="ARBA00022729"/>
    </source>
</evidence>
<keyword evidence="15" id="KW-1185">Reference proteome</keyword>
<dbReference type="EnsemblMetazoa" id="SCAU016938-RA">
    <property type="protein sequence ID" value="SCAU016938-PA"/>
    <property type="gene ID" value="SCAU016938"/>
</dbReference>
<dbReference type="FunFam" id="2.40.10.10:FF:000028">
    <property type="entry name" value="Serine protease easter"/>
    <property type="match status" value="1"/>
</dbReference>
<keyword evidence="1 10" id="KW-0645">Protease</keyword>
<dbReference type="SMART" id="SM00680">
    <property type="entry name" value="CLIP"/>
    <property type="match status" value="1"/>
</dbReference>
<dbReference type="InterPro" id="IPR009003">
    <property type="entry name" value="Peptidase_S1_PA"/>
</dbReference>
<keyword evidence="11" id="KW-0964">Secreted</keyword>
<dbReference type="OrthoDB" id="9028152at2759"/>
<dbReference type="VEuPathDB" id="VectorBase:SCAU016938"/>
<dbReference type="SMART" id="SM00020">
    <property type="entry name" value="Tryp_SPc"/>
    <property type="match status" value="1"/>
</dbReference>
<dbReference type="FunFam" id="2.40.10.10:FF:000084">
    <property type="entry name" value="Serine protease easter"/>
    <property type="match status" value="1"/>
</dbReference>
<dbReference type="InterPro" id="IPR001314">
    <property type="entry name" value="Peptidase_S1A"/>
</dbReference>
<dbReference type="GO" id="GO:0006508">
    <property type="term" value="P:proteolysis"/>
    <property type="evidence" value="ECO:0007669"/>
    <property type="project" value="UniProtKB-KW"/>
</dbReference>
<keyword evidence="6" id="KW-0865">Zymogen</keyword>
<feature type="domain" description="Clip" evidence="13">
    <location>
        <begin position="35"/>
        <end position="96"/>
    </location>
</feature>
<evidence type="ECO:0000256" key="10">
    <source>
        <dbReference type="RuleBase" id="RU363034"/>
    </source>
</evidence>
<gene>
    <name evidence="14" type="primary">106087035</name>
</gene>
<evidence type="ECO:0000313" key="14">
    <source>
        <dbReference type="EnsemblMetazoa" id="SCAU016938-PA"/>
    </source>
</evidence>
<dbReference type="PRINTS" id="PR00722">
    <property type="entry name" value="CHYMOTRYPSIN"/>
</dbReference>
<keyword evidence="7" id="KW-1015">Disulfide bond</keyword>
<comment type="subcellular location">
    <subcellularLocation>
        <location evidence="11">Secreted</location>
    </subcellularLocation>
</comment>
<evidence type="ECO:0000256" key="11">
    <source>
        <dbReference type="RuleBase" id="RU366078"/>
    </source>
</evidence>
<accession>A0A2Y9D4R4</accession>
<dbReference type="SUPFAM" id="SSF50494">
    <property type="entry name" value="Trypsin-like serine proteases"/>
    <property type="match status" value="1"/>
</dbReference>
<dbReference type="STRING" id="35570.A0A2Y9D4R4"/>
<sequence length="400" mass="44419">MACNLSEPCEEKPSRPLFNVKEKYQQRIALLAYQVCTNPHLEKGICIQIKDCAFLYNLLNTSSTNISADNLKLLQGSHCGNDNTQDSPSKQILVCCPERYRFAGNNRTSNSMKSSPAGNVLPAPGECGKILTNRIYGGNVTQIDEFPWMALIQYKTGPDRFGFYCGGGLINSRYVLTAGHCLKHPDMPSTWELYAVRLGEWDLSHDPDCTEDTRGRKECIDSYKDILVDYALAHPSYQAGSKEQFHDIALLRLAESVSPTSYIIPICLPIAENIRSKLFTSEVMDVAGWGITETGNTSPVKLKILVNVWNVTRCQSTYRTFQMNISSEYQLCAGGEDGIDTCRGDSGGPLMVTESINKRHIYYVAGVVSYGPRPCGLEGWPGVYTRVGTYVNWILSNLLA</sequence>
<keyword evidence="3 10" id="KW-0378">Hydrolase</keyword>
<comment type="domain">
    <text evidence="11">The clip domain consists of 35-55 residues which are 'knitted' together usually by 3 conserved disulfide bonds forming a clip-like compact structure.</text>
</comment>
<dbReference type="InterPro" id="IPR033116">
    <property type="entry name" value="TRYPSIN_SER"/>
</dbReference>
<dbReference type="AlphaFoldDB" id="A0A2Y9D4R4"/>
<name>A0A2Y9D4R4_STOCA</name>
<dbReference type="GO" id="GO:0004252">
    <property type="term" value="F:serine-type endopeptidase activity"/>
    <property type="evidence" value="ECO:0007669"/>
    <property type="project" value="UniProtKB-UniRule"/>
</dbReference>
<dbReference type="Pfam" id="PF12032">
    <property type="entry name" value="CLIP"/>
    <property type="match status" value="1"/>
</dbReference>
<evidence type="ECO:0000256" key="5">
    <source>
        <dbReference type="ARBA" id="ARBA00022837"/>
    </source>
</evidence>